<proteinExistence type="predicted"/>
<protein>
    <submittedName>
        <fullName evidence="1">Uncharacterized protein</fullName>
    </submittedName>
</protein>
<dbReference type="AlphaFoldDB" id="A0A238W5K2"/>
<sequence length="32" mass="3725">MYKSLEILEKYTIYCDLKYNINDGVLILVLGS</sequence>
<accession>A0A238W5K2</accession>
<organism evidence="1 2">
    <name type="scientific">Lutibacter agarilyticus</name>
    <dbReference type="NCBI Taxonomy" id="1109740"/>
    <lineage>
        <taxon>Bacteria</taxon>
        <taxon>Pseudomonadati</taxon>
        <taxon>Bacteroidota</taxon>
        <taxon>Flavobacteriia</taxon>
        <taxon>Flavobacteriales</taxon>
        <taxon>Flavobacteriaceae</taxon>
        <taxon>Lutibacter</taxon>
    </lineage>
</organism>
<keyword evidence="2" id="KW-1185">Reference proteome</keyword>
<evidence type="ECO:0000313" key="1">
    <source>
        <dbReference type="EMBL" id="SNR41443.1"/>
    </source>
</evidence>
<gene>
    <name evidence="1" type="ORF">SAMN06265371_102420</name>
</gene>
<reference evidence="1 2" key="1">
    <citation type="submission" date="2017-06" db="EMBL/GenBank/DDBJ databases">
        <authorList>
            <person name="Kim H.J."/>
            <person name="Triplett B.A."/>
        </authorList>
    </citation>
    <scope>NUCLEOTIDE SEQUENCE [LARGE SCALE GENOMIC DNA]</scope>
    <source>
        <strain evidence="1 2">DSM 29150</strain>
    </source>
</reference>
<dbReference type="Proteomes" id="UP000198384">
    <property type="component" value="Unassembled WGS sequence"/>
</dbReference>
<dbReference type="EMBL" id="FZNT01000002">
    <property type="protein sequence ID" value="SNR41443.1"/>
    <property type="molecule type" value="Genomic_DNA"/>
</dbReference>
<evidence type="ECO:0000313" key="2">
    <source>
        <dbReference type="Proteomes" id="UP000198384"/>
    </source>
</evidence>
<name>A0A238W5K2_9FLAO</name>